<evidence type="ECO:0000313" key="5">
    <source>
        <dbReference type="Proteomes" id="UP000694844"/>
    </source>
</evidence>
<keyword evidence="3" id="KW-0732">Signal</keyword>
<feature type="transmembrane region" description="Helical" evidence="2">
    <location>
        <begin position="150"/>
        <end position="172"/>
    </location>
</feature>
<proteinExistence type="predicted"/>
<dbReference type="Gene3D" id="2.10.25.10">
    <property type="entry name" value="Laminin"/>
    <property type="match status" value="1"/>
</dbReference>
<keyword evidence="2" id="KW-1133">Transmembrane helix</keyword>
<organism evidence="5 6">
    <name type="scientific">Crassostrea virginica</name>
    <name type="common">Eastern oyster</name>
    <dbReference type="NCBI Taxonomy" id="6565"/>
    <lineage>
        <taxon>Eukaryota</taxon>
        <taxon>Metazoa</taxon>
        <taxon>Spiralia</taxon>
        <taxon>Lophotrochozoa</taxon>
        <taxon>Mollusca</taxon>
        <taxon>Bivalvia</taxon>
        <taxon>Autobranchia</taxon>
        <taxon>Pteriomorphia</taxon>
        <taxon>Ostreida</taxon>
        <taxon>Ostreoidea</taxon>
        <taxon>Ostreidae</taxon>
        <taxon>Crassostrea</taxon>
    </lineage>
</organism>
<dbReference type="Proteomes" id="UP000694844">
    <property type="component" value="Chromosome 8"/>
</dbReference>
<feature type="signal peptide" evidence="3">
    <location>
        <begin position="1"/>
        <end position="22"/>
    </location>
</feature>
<accession>A0A8B8BJ75</accession>
<gene>
    <name evidence="6" type="primary">LOC111110684</name>
</gene>
<dbReference type="SUPFAM" id="SSF57196">
    <property type="entry name" value="EGF/Laminin"/>
    <property type="match status" value="1"/>
</dbReference>
<keyword evidence="1" id="KW-1015">Disulfide bond</keyword>
<dbReference type="OrthoDB" id="6195603at2759"/>
<evidence type="ECO:0000313" key="6">
    <source>
        <dbReference type="RefSeq" id="XP_022302996.1"/>
    </source>
</evidence>
<evidence type="ECO:0000259" key="4">
    <source>
        <dbReference type="PROSITE" id="PS50026"/>
    </source>
</evidence>
<dbReference type="GeneID" id="111110684"/>
<keyword evidence="5" id="KW-1185">Reference proteome</keyword>
<evidence type="ECO:0000256" key="3">
    <source>
        <dbReference type="SAM" id="SignalP"/>
    </source>
</evidence>
<dbReference type="KEGG" id="cvn:111110684"/>
<dbReference type="PROSITE" id="PS00022">
    <property type="entry name" value="EGF_1"/>
    <property type="match status" value="1"/>
</dbReference>
<keyword evidence="2" id="KW-0812">Transmembrane</keyword>
<feature type="domain" description="EGF-like" evidence="4">
    <location>
        <begin position="76"/>
        <end position="122"/>
    </location>
</feature>
<comment type="caution">
    <text evidence="1">Lacks conserved residue(s) required for the propagation of feature annotation.</text>
</comment>
<protein>
    <submittedName>
        <fullName evidence="6">Neurogenic locus notch homolog protein 1-like</fullName>
    </submittedName>
</protein>
<dbReference type="AlphaFoldDB" id="A0A8B8BJ75"/>
<feature type="chain" id="PRO_5034250313" evidence="3">
    <location>
        <begin position="23"/>
        <end position="176"/>
    </location>
</feature>
<dbReference type="RefSeq" id="XP_022302996.1">
    <property type="nucleotide sequence ID" value="XM_022447288.1"/>
</dbReference>
<keyword evidence="2" id="KW-0472">Membrane</keyword>
<dbReference type="PROSITE" id="PS01186">
    <property type="entry name" value="EGF_2"/>
    <property type="match status" value="1"/>
</dbReference>
<evidence type="ECO:0000256" key="2">
    <source>
        <dbReference type="SAM" id="Phobius"/>
    </source>
</evidence>
<dbReference type="SMART" id="SM00181">
    <property type="entry name" value="EGF"/>
    <property type="match status" value="2"/>
</dbReference>
<feature type="disulfide bond" evidence="1">
    <location>
        <begin position="112"/>
        <end position="121"/>
    </location>
</feature>
<dbReference type="PROSITE" id="PS50026">
    <property type="entry name" value="EGF_3"/>
    <property type="match status" value="1"/>
</dbReference>
<sequence length="176" mass="18629">MRGLQWFLVSAIICVSVKYSFAVEEYFGVCTDDNDCPDYATCQTVNAQKKCKCQAGYYAIDLPVYSNSKQLTVCRDLGICSPFDNQVTDCGTNGQCVMYEDAYGVNSAHCKCKPGYTGIKCDIPVPVIPTPYTTGSPNLTTRRPGNIGSLLPIIGGGALLLLLLAGGGAALASTSG</sequence>
<dbReference type="InterPro" id="IPR000742">
    <property type="entry name" value="EGF"/>
</dbReference>
<reference evidence="6" key="1">
    <citation type="submission" date="2025-08" db="UniProtKB">
        <authorList>
            <consortium name="RefSeq"/>
        </authorList>
    </citation>
    <scope>IDENTIFICATION</scope>
    <source>
        <tissue evidence="6">Whole sample</tissue>
    </source>
</reference>
<evidence type="ECO:0000256" key="1">
    <source>
        <dbReference type="PROSITE-ProRule" id="PRU00076"/>
    </source>
</evidence>
<name>A0A8B8BJ75_CRAVI</name>
<keyword evidence="1" id="KW-0245">EGF-like domain</keyword>